<dbReference type="InterPro" id="IPR036388">
    <property type="entry name" value="WH-like_DNA-bd_sf"/>
</dbReference>
<dbReference type="InterPro" id="IPR039997">
    <property type="entry name" value="TFE"/>
</dbReference>
<dbReference type="EMBL" id="DTCA01000052">
    <property type="protein sequence ID" value="HGM07092.1"/>
    <property type="molecule type" value="Genomic_DNA"/>
</dbReference>
<evidence type="ECO:0000313" key="3">
    <source>
        <dbReference type="EMBL" id="HGM07092.1"/>
    </source>
</evidence>
<dbReference type="SMART" id="SM00531">
    <property type="entry name" value="TFIIE"/>
    <property type="match status" value="1"/>
</dbReference>
<dbReference type="GO" id="GO:0003677">
    <property type="term" value="F:DNA binding"/>
    <property type="evidence" value="ECO:0007669"/>
    <property type="project" value="UniProtKB-KW"/>
</dbReference>
<protein>
    <recommendedName>
        <fullName evidence="1">Transcription factor E</fullName>
        <shortName evidence="1">TFE</shortName>
    </recommendedName>
    <alternativeName>
        <fullName evidence="1">TFIIE subunit alpha homolog</fullName>
    </alternativeName>
    <alternativeName>
        <fullName evidence="1">Transcription initiation factor TFIIE</fullName>
    </alternativeName>
</protein>
<organism evidence="3">
    <name type="scientific">Ignisphaera aggregans</name>
    <dbReference type="NCBI Taxonomy" id="334771"/>
    <lineage>
        <taxon>Archaea</taxon>
        <taxon>Thermoproteota</taxon>
        <taxon>Thermoprotei</taxon>
        <taxon>Desulfurococcales</taxon>
        <taxon>Desulfurococcaceae</taxon>
        <taxon>Ignisphaera</taxon>
    </lineage>
</organism>
<gene>
    <name evidence="1" type="primary">tfe</name>
    <name evidence="3" type="ORF">ENU31_01595</name>
</gene>
<dbReference type="InterPro" id="IPR016481">
    <property type="entry name" value="TF_E_archaea"/>
</dbReference>
<reference evidence="3" key="1">
    <citation type="journal article" date="2020" name="mSystems">
        <title>Genome- and Community-Level Interaction Insights into Carbon Utilization and Element Cycling Functions of Hydrothermarchaeota in Hydrothermal Sediment.</title>
        <authorList>
            <person name="Zhou Z."/>
            <person name="Liu Y."/>
            <person name="Xu W."/>
            <person name="Pan J."/>
            <person name="Luo Z.H."/>
            <person name="Li M."/>
        </authorList>
    </citation>
    <scope>NUCLEOTIDE SEQUENCE [LARGE SCALE GENOMIC DNA]</scope>
    <source>
        <strain evidence="3">SpSt-658</strain>
    </source>
</reference>
<dbReference type="InterPro" id="IPR036390">
    <property type="entry name" value="WH_DNA-bd_sf"/>
</dbReference>
<dbReference type="PIRSF" id="PIRSF006373">
    <property type="entry name" value="TF_E_archaea"/>
    <property type="match status" value="1"/>
</dbReference>
<proteinExistence type="inferred from homology"/>
<keyword evidence="1" id="KW-0804">Transcription</keyword>
<comment type="similarity">
    <text evidence="1">Belongs to the TFE family.</text>
</comment>
<dbReference type="Gene3D" id="1.10.10.10">
    <property type="entry name" value="Winged helix-like DNA-binding domain superfamily/Winged helix DNA-binding domain"/>
    <property type="match status" value="1"/>
</dbReference>
<feature type="domain" description="Transcription initiation factor IIE subunit alpha N-terminal" evidence="2">
    <location>
        <begin position="17"/>
        <end position="155"/>
    </location>
</feature>
<keyword evidence="1" id="KW-0805">Transcription regulation</keyword>
<dbReference type="AlphaFoldDB" id="A0A7C4H2D2"/>
<dbReference type="GO" id="GO:0006367">
    <property type="term" value="P:transcription initiation at RNA polymerase II promoter"/>
    <property type="evidence" value="ECO:0007669"/>
    <property type="project" value="InterPro"/>
</dbReference>
<dbReference type="SUPFAM" id="SSF46785">
    <property type="entry name" value="Winged helix' DNA-binding domain"/>
    <property type="match status" value="1"/>
</dbReference>
<sequence>MSDDVLLKVVEAIAGENGKRIVVSLLESETGKSDEELSNELNIRVNDVRRLLYELANHGFVAYNRSTRSDTRWHDYTWFTNRPMLEQAVKKRKREIIRILEERLSYEELHTSYICPMDSTQYSFDEAFENNFRCLKCGAELVELDNRKLVSYLRQLIDELKKSV</sequence>
<name>A0A7C4H2D2_9CREN</name>
<dbReference type="InterPro" id="IPR002853">
    <property type="entry name" value="TFIIE_asu"/>
</dbReference>
<comment type="caution">
    <text evidence="3">The sequence shown here is derived from an EMBL/GenBank/DDBJ whole genome shotgun (WGS) entry which is preliminary data.</text>
</comment>
<dbReference type="GO" id="GO:0006355">
    <property type="term" value="P:regulation of DNA-templated transcription"/>
    <property type="evidence" value="ECO:0007669"/>
    <property type="project" value="InterPro"/>
</dbReference>
<keyword evidence="1" id="KW-0238">DNA-binding</keyword>
<dbReference type="PANTHER" id="PTHR13097">
    <property type="entry name" value="TRANSCRIPTION INITIATION FACTOR IIE, ALPHA SUBUNIT"/>
    <property type="match status" value="1"/>
</dbReference>
<accession>A0A7C4H2D2</accession>
<comment type="function">
    <text evidence="1">Transcription factor that plays a role in the activation of archaeal genes transcribed by RNA polymerase. Facilitates transcription initiation by enhancing TATA-box recognition by TATA-box-binding protein (Tbp), and transcription factor B (Tfb) and RNA polymerase recruitment. Not absolutely required for transcription in vitro, but particularly important in cases where Tbp or Tfb function is not optimal. It dynamically alters the nucleic acid-binding properties of RNA polymerases by stabilizing the initiation complex and destabilizing elongation complexes. Seems to translocate with the RNA polymerase following initiation and acts by binding to the non template strand of the transcription bubble in elongation complexes.</text>
</comment>
<comment type="domain">
    <text evidence="1">The winged helix domain is involved in binding to DNA in the preinitiation complex.</text>
</comment>
<dbReference type="Pfam" id="PF02002">
    <property type="entry name" value="TFIIE_alpha"/>
    <property type="match status" value="1"/>
</dbReference>
<comment type="subunit">
    <text evidence="1">Monomer. Interaction with RNA polymerase subunits RpoF and RpoE is necessary for Tfe stimulatory transcription activity. Able to interact with Tbp and RNA polymerase in the absence of DNA promoter. Interacts both with the preinitiation and elongation complexes.</text>
</comment>
<evidence type="ECO:0000259" key="2">
    <source>
        <dbReference type="SMART" id="SM00531"/>
    </source>
</evidence>
<dbReference type="InterPro" id="IPR024550">
    <property type="entry name" value="TFIIEa/SarR/Rpc3_HTH_dom"/>
</dbReference>
<evidence type="ECO:0000256" key="1">
    <source>
        <dbReference type="HAMAP-Rule" id="MF_01909"/>
    </source>
</evidence>
<dbReference type="HAMAP" id="MF_01909">
    <property type="entry name" value="TFE_arch"/>
    <property type="match status" value="1"/>
</dbReference>
<dbReference type="PANTHER" id="PTHR13097:SF7">
    <property type="entry name" value="GENERAL TRANSCRIPTION FACTOR IIE SUBUNIT 1"/>
    <property type="match status" value="1"/>
</dbReference>